<dbReference type="Ensembl" id="ENSCGRT00001018341.1">
    <property type="protein sequence ID" value="ENSCGRP00001014104.1"/>
    <property type="gene ID" value="ENSCGRG00001015083.1"/>
</dbReference>
<dbReference type="Proteomes" id="UP000694386">
    <property type="component" value="Unplaced"/>
</dbReference>
<evidence type="ECO:0000256" key="5">
    <source>
        <dbReference type="ARBA" id="ARBA00022692"/>
    </source>
</evidence>
<evidence type="ECO:0000256" key="10">
    <source>
        <dbReference type="ARBA" id="ARBA00023224"/>
    </source>
</evidence>
<evidence type="ECO:0000256" key="9">
    <source>
        <dbReference type="ARBA" id="ARBA00023170"/>
    </source>
</evidence>
<comment type="subcellular location">
    <subcellularLocation>
        <location evidence="1 11">Cell membrane</location>
        <topology evidence="1 11">Multi-pass membrane protein</topology>
    </subcellularLocation>
</comment>
<dbReference type="AlphaFoldDB" id="A0A8C2MA23"/>
<dbReference type="InterPro" id="IPR004072">
    <property type="entry name" value="Vmron_rcpt_1"/>
</dbReference>
<dbReference type="Pfam" id="PF03402">
    <property type="entry name" value="V1R"/>
    <property type="match status" value="2"/>
</dbReference>
<keyword evidence="4 11" id="KW-0589">Pheromone response</keyword>
<evidence type="ECO:0000256" key="4">
    <source>
        <dbReference type="ARBA" id="ARBA00022507"/>
    </source>
</evidence>
<keyword evidence="9 11" id="KW-0675">Receptor</keyword>
<comment type="caution">
    <text evidence="11">Lacks conserved residue(s) required for the propagation of feature annotation.</text>
</comment>
<keyword evidence="10 11" id="KW-0807">Transducer</keyword>
<evidence type="ECO:0000256" key="2">
    <source>
        <dbReference type="ARBA" id="ARBA00010663"/>
    </source>
</evidence>
<dbReference type="OMA" id="SEYMAFH"/>
<keyword evidence="7 11" id="KW-0297">G-protein coupled receptor</keyword>
<proteinExistence type="inferred from homology"/>
<reference evidence="12" key="2">
    <citation type="submission" date="2025-09" db="UniProtKB">
        <authorList>
            <consortium name="Ensembl"/>
        </authorList>
    </citation>
    <scope>IDENTIFICATION</scope>
</reference>
<accession>A0A8C2MA23</accession>
<keyword evidence="3 11" id="KW-1003">Cell membrane</keyword>
<evidence type="ECO:0000256" key="3">
    <source>
        <dbReference type="ARBA" id="ARBA00022475"/>
    </source>
</evidence>
<protein>
    <recommendedName>
        <fullName evidence="11">Vomeronasal type-1 receptor</fullName>
    </recommendedName>
</protein>
<organism evidence="12 13">
    <name type="scientific">Cricetulus griseus</name>
    <name type="common">Chinese hamster</name>
    <name type="synonym">Cricetulus barabensis griseus</name>
    <dbReference type="NCBI Taxonomy" id="10029"/>
    <lineage>
        <taxon>Eukaryota</taxon>
        <taxon>Metazoa</taxon>
        <taxon>Chordata</taxon>
        <taxon>Craniata</taxon>
        <taxon>Vertebrata</taxon>
        <taxon>Euteleostomi</taxon>
        <taxon>Mammalia</taxon>
        <taxon>Eutheria</taxon>
        <taxon>Euarchontoglires</taxon>
        <taxon>Glires</taxon>
        <taxon>Rodentia</taxon>
        <taxon>Myomorpha</taxon>
        <taxon>Muroidea</taxon>
        <taxon>Cricetidae</taxon>
        <taxon>Cricetinae</taxon>
        <taxon>Cricetulus</taxon>
    </lineage>
</organism>
<dbReference type="GO" id="GO:0019236">
    <property type="term" value="P:response to pheromone"/>
    <property type="evidence" value="ECO:0007669"/>
    <property type="project" value="UniProtKB-KW"/>
</dbReference>
<keyword evidence="8 11" id="KW-0472">Membrane</keyword>
<feature type="transmembrane region" description="Helical" evidence="11">
    <location>
        <begin position="6"/>
        <end position="28"/>
    </location>
</feature>
<dbReference type="GO" id="GO:0016503">
    <property type="term" value="F:pheromone receptor activity"/>
    <property type="evidence" value="ECO:0007669"/>
    <property type="project" value="InterPro"/>
</dbReference>
<dbReference type="PANTHER" id="PTHR24062">
    <property type="entry name" value="VOMERONASAL TYPE-1 RECEPTOR"/>
    <property type="match status" value="1"/>
</dbReference>
<keyword evidence="6 11" id="KW-1133">Transmembrane helix</keyword>
<evidence type="ECO:0000256" key="1">
    <source>
        <dbReference type="ARBA" id="ARBA00004651"/>
    </source>
</evidence>
<evidence type="ECO:0000313" key="12">
    <source>
        <dbReference type="Ensembl" id="ENSCGRP00001014104.1"/>
    </source>
</evidence>
<evidence type="ECO:0000256" key="11">
    <source>
        <dbReference type="RuleBase" id="RU364061"/>
    </source>
</evidence>
<name>A0A8C2MA23_CRIGR</name>
<sequence length="226" mass="26238">MIWSDLMQQIIFLSLTGLGILGNILLFMRHVHVFIMDLNFTHLVFSNVNIYTSAVKYTVTKLHFKNVLGDAGCKTVVYLGRVERVFTTCLLSKFQADFLVEKLRPQTTRQILPFLLLLSLNRSRAGVYNGYCYMLPSRYTVNMALPDAIFQSLMGWSSEYMAFHLYRYHKYVLYLHSSRFANSASPEVRAAWSVLILMTFDYPALSSFILIIKDFHLTSCWQTDFF</sequence>
<comment type="similarity">
    <text evidence="2 11">Belongs to the G-protein coupled receptor 1 family.</text>
</comment>
<dbReference type="GO" id="GO:0005886">
    <property type="term" value="C:plasma membrane"/>
    <property type="evidence" value="ECO:0007669"/>
    <property type="project" value="UniProtKB-SubCell"/>
</dbReference>
<evidence type="ECO:0000256" key="7">
    <source>
        <dbReference type="ARBA" id="ARBA00023040"/>
    </source>
</evidence>
<reference evidence="12" key="1">
    <citation type="submission" date="2025-08" db="UniProtKB">
        <authorList>
            <consortium name="Ensembl"/>
        </authorList>
    </citation>
    <scope>IDENTIFICATION</scope>
</reference>
<keyword evidence="5 11" id="KW-0812">Transmembrane</keyword>
<evidence type="ECO:0000313" key="13">
    <source>
        <dbReference type="Proteomes" id="UP000694386"/>
    </source>
</evidence>
<evidence type="ECO:0000256" key="6">
    <source>
        <dbReference type="ARBA" id="ARBA00022989"/>
    </source>
</evidence>
<evidence type="ECO:0000256" key="8">
    <source>
        <dbReference type="ARBA" id="ARBA00023136"/>
    </source>
</evidence>